<dbReference type="InParanoid" id="C5LTB3"/>
<dbReference type="InterPro" id="IPR012816">
    <property type="entry name" value="NADAR"/>
</dbReference>
<dbReference type="CDD" id="cd15457">
    <property type="entry name" value="NADAR"/>
    <property type="match status" value="1"/>
</dbReference>
<evidence type="ECO:0000313" key="2">
    <source>
        <dbReference type="EMBL" id="EER00081.1"/>
    </source>
</evidence>
<dbReference type="NCBIfam" id="TIGR02464">
    <property type="entry name" value="ribofla_fusion"/>
    <property type="match status" value="1"/>
</dbReference>
<dbReference type="OrthoDB" id="206452at2759"/>
<dbReference type="GeneID" id="9049776"/>
<evidence type="ECO:0000313" key="3">
    <source>
        <dbReference type="Proteomes" id="UP000007800"/>
    </source>
</evidence>
<sequence>MVGKSIRKVSSAAVEKGNVIRAFRGEFGFLSNFSDDPVRMDDGILYPTAEHAFQAQKVVDVEKRRCMVEKCGTAKSAKAWGKRAKPLRADWNDIRVDVMREVIGAKFKGGSEELREMLVATGERELVEGNVWNDTFWGVSLRTGKGQNQLGKILMEVREELKKK</sequence>
<dbReference type="OMA" id="YFWGCGA"/>
<name>C5LTB3_PERM5</name>
<dbReference type="Pfam" id="PF08719">
    <property type="entry name" value="NADAR"/>
    <property type="match status" value="1"/>
</dbReference>
<organism evidence="3">
    <name type="scientific">Perkinsus marinus (strain ATCC 50983 / TXsc)</name>
    <dbReference type="NCBI Taxonomy" id="423536"/>
    <lineage>
        <taxon>Eukaryota</taxon>
        <taxon>Sar</taxon>
        <taxon>Alveolata</taxon>
        <taxon>Perkinsozoa</taxon>
        <taxon>Perkinsea</taxon>
        <taxon>Perkinsida</taxon>
        <taxon>Perkinsidae</taxon>
        <taxon>Perkinsus</taxon>
    </lineage>
</organism>
<reference evidence="2 3" key="1">
    <citation type="submission" date="2008-07" db="EMBL/GenBank/DDBJ databases">
        <authorList>
            <person name="El-Sayed N."/>
            <person name="Caler E."/>
            <person name="Inman J."/>
            <person name="Amedeo P."/>
            <person name="Hass B."/>
            <person name="Wortman J."/>
        </authorList>
    </citation>
    <scope>NUCLEOTIDE SEQUENCE [LARGE SCALE GENOMIC DNA]</scope>
    <source>
        <strain evidence="3">ATCC 50983 / TXsc</strain>
    </source>
</reference>
<dbReference type="EMBL" id="GG685288">
    <property type="protein sequence ID" value="EER00081.1"/>
    <property type="molecule type" value="Genomic_DNA"/>
</dbReference>
<dbReference type="AlphaFoldDB" id="C5LTB3"/>
<accession>C5LTB3</accession>
<dbReference type="Gene3D" id="1.10.357.40">
    <property type="entry name" value="YbiA-like"/>
    <property type="match status" value="1"/>
</dbReference>
<protein>
    <recommendedName>
        <fullName evidence="1">NADAR domain-containing protein</fullName>
    </recommendedName>
</protein>
<dbReference type="InterPro" id="IPR037238">
    <property type="entry name" value="YbiA-like_sf"/>
</dbReference>
<feature type="domain" description="NADAR" evidence="1">
    <location>
        <begin position="26"/>
        <end position="162"/>
    </location>
</feature>
<gene>
    <name evidence="2" type="ORF">Pmar_PMAR024558</name>
</gene>
<proteinExistence type="predicted"/>
<dbReference type="RefSeq" id="XP_002767363.1">
    <property type="nucleotide sequence ID" value="XM_002767317.1"/>
</dbReference>
<keyword evidence="3" id="KW-1185">Reference proteome</keyword>
<dbReference type="Proteomes" id="UP000007800">
    <property type="component" value="Unassembled WGS sequence"/>
</dbReference>
<dbReference type="SUPFAM" id="SSF143990">
    <property type="entry name" value="YbiA-like"/>
    <property type="match status" value="1"/>
</dbReference>
<evidence type="ECO:0000259" key="1">
    <source>
        <dbReference type="Pfam" id="PF08719"/>
    </source>
</evidence>